<dbReference type="EC" id="5.1.1.1" evidence="8"/>
<dbReference type="Gene3D" id="3.40.1390.10">
    <property type="entry name" value="MurE/MurF, N-terminal domain"/>
    <property type="match status" value="1"/>
</dbReference>
<proteinExistence type="inferred from homology"/>
<dbReference type="Gene3D" id="3.90.190.20">
    <property type="entry name" value="Mur ligase, C-terminal domain"/>
    <property type="match status" value="1"/>
</dbReference>
<dbReference type="NCBIfam" id="NF008897">
    <property type="entry name" value="PRK11930.1"/>
    <property type="match status" value="1"/>
</dbReference>
<dbReference type="SMART" id="SM01005">
    <property type="entry name" value="Ala_racemase_C"/>
    <property type="match status" value="1"/>
</dbReference>
<dbReference type="InterPro" id="IPR000821">
    <property type="entry name" value="Ala_racemase"/>
</dbReference>
<feature type="modified residue" description="N6-(pyridoxal phosphate)lysine" evidence="8 9">
    <location>
        <position position="499"/>
    </location>
</feature>
<keyword evidence="3" id="KW-0436">Ligase</keyword>
<dbReference type="NCBIfam" id="TIGR00492">
    <property type="entry name" value="alr"/>
    <property type="match status" value="1"/>
</dbReference>
<dbReference type="UniPathway" id="UPA00042">
    <property type="reaction ID" value="UER00497"/>
</dbReference>
<dbReference type="SUPFAM" id="SSF63418">
    <property type="entry name" value="MurE/MurF N-terminal domain"/>
    <property type="match status" value="1"/>
</dbReference>
<dbReference type="EMBL" id="BDCR01000003">
    <property type="protein sequence ID" value="GAT63073.1"/>
    <property type="molecule type" value="Genomic_DNA"/>
</dbReference>
<dbReference type="InterPro" id="IPR011079">
    <property type="entry name" value="Ala_racemase_C"/>
</dbReference>
<sequence>MTYSIFHIAQLLGGKSLLRTEGNISRLLTDSRSLIFPDDTLFFALRSASNDGHRYVRDLYNHGVRHFVVSDFQSDFDSMQDASFLIVNDTLQALQQLAAFHRNHFSLPVIGITGSNGKTIVKEWLSQLLHNDYNTVRSPRSYNSQIGVPLSVWQINEQNNLGIFEAGISKKGEIERLEHIIRPTVGVMTNIGQAHQENFSSLIEKCREKLLLFTDAQWLISCKDHAVVEKCILESGLRCRRFIWGYDQLCDLQVLGIDKIGKVSTITCKFGNETIIYSIPFTDDASVENSLHCLSTWILLETVIENKPLNMQLIASRMKLLEPVAMRLEVKEGRNDCLVINDSYNADINSLNIALDFARRQAADKQMNMTLVLSDILQSGEVAEKLYANIANLVQESGINRLIGIGTEISKQLDKFNIPQKESFNSTESFLGSGRWKALKNEVVLLKGSRNFHFEQISEQLENITHQTTLEVNLSALVHNFNYFRSKLRHETKIVCMVKAFAYGSGSVEVAKTLQHHRCDYLAVAVADEGAELRREGITLPIMVMNPEPNSFNLLFEYQLEPEIYSFSLLNAFIKAAVRHGESHYPIHVKIDSGMHRLGFEKPDMDELVGILKDQETVQVQSIFSHLAGADSPAFDDFTHQQLDLFKHCADTLQNGIGYSFLRHILNSSGIERFPEYQFDMVRLGIGLYSISAVNSPEMETVCTLKTTVLQVRKVKAGETVGYSRRGVLEHDSEIAVLPLGYADGFDRRFGNGVGKVLINGKLAPVVGNICMDVAMIDVTGMDVHEGDTAEIFGKGRNISELADSIGTISYELLTNVSRRVKRVYFQE</sequence>
<dbReference type="InterPro" id="IPR013221">
    <property type="entry name" value="Mur_ligase_cen"/>
</dbReference>
<evidence type="ECO:0000259" key="11">
    <source>
        <dbReference type="SMART" id="SM01005"/>
    </source>
</evidence>
<dbReference type="InterPro" id="IPR001608">
    <property type="entry name" value="Ala_racemase_N"/>
</dbReference>
<dbReference type="OrthoDB" id="9801978at2"/>
<gene>
    <name evidence="12" type="ORF">PJIAN_3385</name>
</gene>
<dbReference type="Pfam" id="PF08245">
    <property type="entry name" value="Mur_ligase_M"/>
    <property type="match status" value="1"/>
</dbReference>
<evidence type="ECO:0000256" key="4">
    <source>
        <dbReference type="ARBA" id="ARBA00022741"/>
    </source>
</evidence>
<feature type="domain" description="Alanine racemase C-terminal" evidence="11">
    <location>
        <begin position="702"/>
        <end position="826"/>
    </location>
</feature>
<evidence type="ECO:0000313" key="12">
    <source>
        <dbReference type="EMBL" id="GAT63073.1"/>
    </source>
</evidence>
<feature type="active site" description="Proton acceptor; specific for D-alanine" evidence="8">
    <location>
        <position position="499"/>
    </location>
</feature>
<dbReference type="Proteomes" id="UP000076586">
    <property type="component" value="Unassembled WGS sequence"/>
</dbReference>
<dbReference type="GO" id="GO:0008784">
    <property type="term" value="F:alanine racemase activity"/>
    <property type="evidence" value="ECO:0007669"/>
    <property type="project" value="UniProtKB-UniRule"/>
</dbReference>
<evidence type="ECO:0000256" key="9">
    <source>
        <dbReference type="PIRSR" id="PIRSR600821-50"/>
    </source>
</evidence>
<comment type="pathway">
    <text evidence="8">Amino-acid biosynthesis; D-alanine biosynthesis; D-alanine from L-alanine: step 1/1.</text>
</comment>
<dbReference type="RefSeq" id="WP_068703930.1">
    <property type="nucleotide sequence ID" value="NZ_BDCR01000003.1"/>
</dbReference>
<feature type="binding site" evidence="8 10">
    <location>
        <position position="772"/>
    </location>
    <ligand>
        <name>substrate</name>
    </ligand>
</feature>
<dbReference type="InterPro" id="IPR036615">
    <property type="entry name" value="Mur_ligase_C_dom_sf"/>
</dbReference>
<dbReference type="GO" id="GO:0030632">
    <property type="term" value="P:D-alanine biosynthetic process"/>
    <property type="evidence" value="ECO:0007669"/>
    <property type="project" value="UniProtKB-UniRule"/>
</dbReference>
<keyword evidence="4" id="KW-0547">Nucleotide-binding</keyword>
<comment type="function">
    <text evidence="8">Catalyzes the interconversion of L-alanine and D-alanine. May also act on other amino acids.</text>
</comment>
<dbReference type="InterPro" id="IPR036565">
    <property type="entry name" value="Mur-like_cat_sf"/>
</dbReference>
<dbReference type="GO" id="GO:0016881">
    <property type="term" value="F:acid-amino acid ligase activity"/>
    <property type="evidence" value="ECO:0007669"/>
    <property type="project" value="InterPro"/>
</dbReference>
<comment type="caution">
    <text evidence="12">The sequence shown here is derived from an EMBL/GenBank/DDBJ whole genome shotgun (WGS) entry which is preliminary data.</text>
</comment>
<reference evidence="13" key="1">
    <citation type="submission" date="2016-04" db="EMBL/GenBank/DDBJ databases">
        <title>Draft genome sequence of Paludibacter jiangxiensis strain NM7.</title>
        <authorList>
            <person name="Qiu Y."/>
            <person name="Matsuura N."/>
            <person name="Ohashi A."/>
            <person name="Tourlousse M.D."/>
            <person name="Sekiguchi Y."/>
        </authorList>
    </citation>
    <scope>NUCLEOTIDE SEQUENCE [LARGE SCALE GENOMIC DNA]</scope>
    <source>
        <strain evidence="13">NM7</strain>
    </source>
</reference>
<protein>
    <recommendedName>
        <fullName evidence="8">Alanine racemase</fullName>
        <ecNumber evidence="8">5.1.1.1</ecNumber>
    </recommendedName>
</protein>
<keyword evidence="7 8" id="KW-0413">Isomerase</keyword>
<evidence type="ECO:0000256" key="5">
    <source>
        <dbReference type="ARBA" id="ARBA00022840"/>
    </source>
</evidence>
<dbReference type="GO" id="GO:0030170">
    <property type="term" value="F:pyridoxal phosphate binding"/>
    <property type="evidence" value="ECO:0007669"/>
    <property type="project" value="UniProtKB-UniRule"/>
</dbReference>
<dbReference type="InterPro" id="IPR051046">
    <property type="entry name" value="MurCDEF_CellWall_CoF430Synth"/>
</dbReference>
<dbReference type="InterPro" id="IPR009006">
    <property type="entry name" value="Ala_racemase/Decarboxylase_C"/>
</dbReference>
<dbReference type="Pfam" id="PF00842">
    <property type="entry name" value="Ala_racemase_C"/>
    <property type="match status" value="1"/>
</dbReference>
<dbReference type="InterPro" id="IPR029066">
    <property type="entry name" value="PLP-binding_barrel"/>
</dbReference>
<dbReference type="Gene3D" id="2.40.37.10">
    <property type="entry name" value="Lyase, Ornithine Decarboxylase, Chain A, domain 1"/>
    <property type="match status" value="1"/>
</dbReference>
<dbReference type="STRING" id="681398.PJIAN_3385"/>
<dbReference type="SUPFAM" id="SSF53623">
    <property type="entry name" value="MurD-like peptide ligases, catalytic domain"/>
    <property type="match status" value="1"/>
</dbReference>
<dbReference type="SUPFAM" id="SSF53244">
    <property type="entry name" value="MurD-like peptide ligases, peptide-binding domain"/>
    <property type="match status" value="1"/>
</dbReference>
<evidence type="ECO:0000313" key="13">
    <source>
        <dbReference type="Proteomes" id="UP000076586"/>
    </source>
</evidence>
<evidence type="ECO:0000256" key="3">
    <source>
        <dbReference type="ARBA" id="ARBA00022598"/>
    </source>
</evidence>
<dbReference type="AlphaFoldDB" id="A0A170ZWC0"/>
<dbReference type="PRINTS" id="PR00992">
    <property type="entry name" value="ALARACEMASE"/>
</dbReference>
<comment type="catalytic activity">
    <reaction evidence="1 8">
        <text>L-alanine = D-alanine</text>
        <dbReference type="Rhea" id="RHEA:20249"/>
        <dbReference type="ChEBI" id="CHEBI:57416"/>
        <dbReference type="ChEBI" id="CHEBI:57972"/>
        <dbReference type="EC" id="5.1.1.1"/>
    </reaction>
</comment>
<keyword evidence="6 8" id="KW-0663">Pyridoxal phosphate</keyword>
<evidence type="ECO:0000256" key="8">
    <source>
        <dbReference type="HAMAP-Rule" id="MF_01201"/>
    </source>
</evidence>
<comment type="similarity">
    <text evidence="8">Belongs to the alanine racemase family.</text>
</comment>
<keyword evidence="5" id="KW-0067">ATP-binding</keyword>
<dbReference type="HAMAP" id="MF_01201">
    <property type="entry name" value="Ala_racemase"/>
    <property type="match status" value="1"/>
</dbReference>
<dbReference type="SUPFAM" id="SSF50621">
    <property type="entry name" value="Alanine racemase C-terminal domain-like"/>
    <property type="match status" value="1"/>
</dbReference>
<feature type="binding site" evidence="8 10">
    <location>
        <position position="597"/>
    </location>
    <ligand>
        <name>substrate</name>
    </ligand>
</feature>
<feature type="active site" description="Proton acceptor; specific for L-alanine" evidence="8">
    <location>
        <position position="723"/>
    </location>
</feature>
<dbReference type="CDD" id="cd00430">
    <property type="entry name" value="PLPDE_III_AR"/>
    <property type="match status" value="1"/>
</dbReference>
<reference evidence="13" key="2">
    <citation type="journal article" date="2017" name="Genome Announc.">
        <title>Draft genome sequence of Paludibacter jiangxiensis NM7(T), a propionate-producing fermentative bacterium.</title>
        <authorList>
            <person name="Qiu Y.-L."/>
            <person name="Tourlousse D.M."/>
            <person name="Matsuura N."/>
            <person name="Ohashi A."/>
            <person name="Sekiguchi Y."/>
        </authorList>
    </citation>
    <scope>NUCLEOTIDE SEQUENCE [LARGE SCALE GENOMIC DNA]</scope>
    <source>
        <strain evidence="13">NM7</strain>
    </source>
</reference>
<dbReference type="Gene3D" id="3.40.1190.10">
    <property type="entry name" value="Mur-like, catalytic domain"/>
    <property type="match status" value="1"/>
</dbReference>
<dbReference type="GO" id="GO:0005524">
    <property type="term" value="F:ATP binding"/>
    <property type="evidence" value="ECO:0007669"/>
    <property type="project" value="UniProtKB-KW"/>
</dbReference>
<dbReference type="Pfam" id="PF01168">
    <property type="entry name" value="Ala_racemase_N"/>
    <property type="match status" value="1"/>
</dbReference>
<evidence type="ECO:0000256" key="2">
    <source>
        <dbReference type="ARBA" id="ARBA00001933"/>
    </source>
</evidence>
<evidence type="ECO:0000256" key="1">
    <source>
        <dbReference type="ARBA" id="ARBA00000316"/>
    </source>
</evidence>
<accession>A0A170ZWC0</accession>
<dbReference type="Gene3D" id="3.20.20.10">
    <property type="entry name" value="Alanine racemase"/>
    <property type="match status" value="1"/>
</dbReference>
<name>A0A170ZWC0_9BACT</name>
<dbReference type="SUPFAM" id="SSF51419">
    <property type="entry name" value="PLP-binding barrel"/>
    <property type="match status" value="1"/>
</dbReference>
<evidence type="ECO:0000256" key="10">
    <source>
        <dbReference type="PIRSR" id="PIRSR600821-52"/>
    </source>
</evidence>
<dbReference type="InterPro" id="IPR035911">
    <property type="entry name" value="MurE/MurF_N"/>
</dbReference>
<comment type="cofactor">
    <cofactor evidence="2 8 9">
        <name>pyridoxal 5'-phosphate</name>
        <dbReference type="ChEBI" id="CHEBI:597326"/>
    </cofactor>
</comment>
<organism evidence="12 13">
    <name type="scientific">Paludibacter jiangxiensis</name>
    <dbReference type="NCBI Taxonomy" id="681398"/>
    <lineage>
        <taxon>Bacteria</taxon>
        <taxon>Pseudomonadati</taxon>
        <taxon>Bacteroidota</taxon>
        <taxon>Bacteroidia</taxon>
        <taxon>Bacteroidales</taxon>
        <taxon>Paludibacteraceae</taxon>
        <taxon>Paludibacter</taxon>
    </lineage>
</organism>
<evidence type="ECO:0000256" key="6">
    <source>
        <dbReference type="ARBA" id="ARBA00022898"/>
    </source>
</evidence>
<dbReference type="PANTHER" id="PTHR43024:SF1">
    <property type="entry name" value="UDP-N-ACETYLMURAMOYL-TRIPEPTIDE--D-ALANYL-D-ALANINE LIGASE"/>
    <property type="match status" value="1"/>
</dbReference>
<keyword evidence="13" id="KW-1185">Reference proteome</keyword>
<dbReference type="PANTHER" id="PTHR43024">
    <property type="entry name" value="UDP-N-ACETYLMURAMOYL-TRIPEPTIDE--D-ALANYL-D-ALANINE LIGASE"/>
    <property type="match status" value="1"/>
</dbReference>
<dbReference type="FunFam" id="3.20.20.10:FF:000002">
    <property type="entry name" value="Alanine racemase"/>
    <property type="match status" value="1"/>
</dbReference>
<evidence type="ECO:0000256" key="7">
    <source>
        <dbReference type="ARBA" id="ARBA00023235"/>
    </source>
</evidence>